<evidence type="ECO:0000313" key="7">
    <source>
        <dbReference type="EMBL" id="CAF2854343.1"/>
    </source>
</evidence>
<organism evidence="7 8">
    <name type="scientific">Lepeophtheirus salmonis</name>
    <name type="common">Salmon louse</name>
    <name type="synonym">Caligus salmonis</name>
    <dbReference type="NCBI Taxonomy" id="72036"/>
    <lineage>
        <taxon>Eukaryota</taxon>
        <taxon>Metazoa</taxon>
        <taxon>Ecdysozoa</taxon>
        <taxon>Arthropoda</taxon>
        <taxon>Crustacea</taxon>
        <taxon>Multicrustacea</taxon>
        <taxon>Hexanauplia</taxon>
        <taxon>Copepoda</taxon>
        <taxon>Siphonostomatoida</taxon>
        <taxon>Caligidae</taxon>
        <taxon>Lepeophtheirus</taxon>
    </lineage>
</organism>
<keyword evidence="2" id="KW-0813">Transport</keyword>
<evidence type="ECO:0000256" key="3">
    <source>
        <dbReference type="ARBA" id="ARBA00022692"/>
    </source>
</evidence>
<proteinExistence type="predicted"/>
<evidence type="ECO:0000256" key="5">
    <source>
        <dbReference type="ARBA" id="ARBA00023136"/>
    </source>
</evidence>
<dbReference type="GO" id="GO:0015842">
    <property type="term" value="P:aminergic neurotransmitter loading into synaptic vesicle"/>
    <property type="evidence" value="ECO:0007669"/>
    <property type="project" value="TreeGrafter"/>
</dbReference>
<comment type="subcellular location">
    <subcellularLocation>
        <location evidence="1">Membrane</location>
        <topology evidence="1">Multi-pass membrane protein</topology>
    </subcellularLocation>
</comment>
<keyword evidence="4" id="KW-1133">Transmembrane helix</keyword>
<dbReference type="PANTHER" id="PTHR23506">
    <property type="entry name" value="GH10249P"/>
    <property type="match status" value="1"/>
</dbReference>
<dbReference type="InterPro" id="IPR011701">
    <property type="entry name" value="MFS"/>
</dbReference>
<feature type="domain" description="Major facilitator superfamily (MFS) profile" evidence="6">
    <location>
        <begin position="272"/>
        <end position="441"/>
    </location>
</feature>
<name>A0A7R8CLJ8_LEPSM</name>
<dbReference type="GO" id="GO:0005335">
    <property type="term" value="F:serotonin:sodium:chloride symporter activity"/>
    <property type="evidence" value="ECO:0007669"/>
    <property type="project" value="TreeGrafter"/>
</dbReference>
<accession>A0A7R8CLJ8</accession>
<dbReference type="Pfam" id="PF07690">
    <property type="entry name" value="MFS_1"/>
    <property type="match status" value="2"/>
</dbReference>
<evidence type="ECO:0000313" key="8">
    <source>
        <dbReference type="Proteomes" id="UP000675881"/>
    </source>
</evidence>
<evidence type="ECO:0000256" key="2">
    <source>
        <dbReference type="ARBA" id="ARBA00022448"/>
    </source>
</evidence>
<sequence>MLATSTPVMDRVRVFSNPKEVKLSKRMLFPDIWNTSDEDTPMEDSDTDIVADIFCCVNISHSTTFQMKSRSIFIRVYIAMILDNVLLTVVVPILPNFIYNAERESQNLESRHQIISKENGRIGYLFASKALVQLVTNFLIGKMTTMIGYRLPFTIGSIFLLFSSLIYTLSSRYIWLLLARSVHGIGSSCVCVSGIGMIASNYGDDEERSKIMSHTMGGVAIGILIGYSMGGFLYYLAQSKLLPFALISFVLLIFTMWQLLLYSREASSLHPNVLIVVGSIWIATSSVGILEPTLPLWIMDRMHPRKWQLGITFVSDSIGYLIGTHFFAGVSYRVGRKKIGVGAICLVGIGSISIPHATSLPLLTIPQFMIGLGIGLIDSSMLPLLAKIIDQTSSGEAYGVVYAIAETAVSFAYGISPLIENGNVTCQNMRRMKCNPVSEIR</sequence>
<dbReference type="Proteomes" id="UP000675881">
    <property type="component" value="Chromosome 14"/>
</dbReference>
<dbReference type="OrthoDB" id="5086884at2759"/>
<dbReference type="InterPro" id="IPR020846">
    <property type="entry name" value="MFS_dom"/>
</dbReference>
<keyword evidence="3" id="KW-0812">Transmembrane</keyword>
<evidence type="ECO:0000259" key="6">
    <source>
        <dbReference type="PROSITE" id="PS50850"/>
    </source>
</evidence>
<dbReference type="GO" id="GO:0043195">
    <property type="term" value="C:terminal bouton"/>
    <property type="evidence" value="ECO:0007669"/>
    <property type="project" value="TreeGrafter"/>
</dbReference>
<dbReference type="Gene3D" id="1.20.1250.20">
    <property type="entry name" value="MFS general substrate transporter like domains"/>
    <property type="match status" value="2"/>
</dbReference>
<evidence type="ECO:0000256" key="4">
    <source>
        <dbReference type="ARBA" id="ARBA00022989"/>
    </source>
</evidence>
<gene>
    <name evidence="7" type="ORF">LSAA_5003</name>
</gene>
<reference evidence="7" key="1">
    <citation type="submission" date="2021-02" db="EMBL/GenBank/DDBJ databases">
        <authorList>
            <person name="Bekaert M."/>
        </authorList>
    </citation>
    <scope>NUCLEOTIDE SEQUENCE</scope>
    <source>
        <strain evidence="7">IoA-00</strain>
    </source>
</reference>
<dbReference type="InterPro" id="IPR050930">
    <property type="entry name" value="MFS_Vesicular_Transporter"/>
</dbReference>
<keyword evidence="5" id="KW-0472">Membrane</keyword>
<dbReference type="InterPro" id="IPR036259">
    <property type="entry name" value="MFS_trans_sf"/>
</dbReference>
<dbReference type="AlphaFoldDB" id="A0A7R8CLJ8"/>
<keyword evidence="8" id="KW-1185">Reference proteome</keyword>
<dbReference type="SUPFAM" id="SSF103473">
    <property type="entry name" value="MFS general substrate transporter"/>
    <property type="match status" value="1"/>
</dbReference>
<evidence type="ECO:0000256" key="1">
    <source>
        <dbReference type="ARBA" id="ARBA00004141"/>
    </source>
</evidence>
<dbReference type="PANTHER" id="PTHR23506:SF4">
    <property type="entry name" value="PORTABELLA"/>
    <property type="match status" value="1"/>
</dbReference>
<protein>
    <submittedName>
        <fullName evidence="7">SLC18A1_2</fullName>
    </submittedName>
</protein>
<dbReference type="EMBL" id="HG994593">
    <property type="protein sequence ID" value="CAF2854343.1"/>
    <property type="molecule type" value="Genomic_DNA"/>
</dbReference>
<dbReference type="GO" id="GO:0030672">
    <property type="term" value="C:synaptic vesicle membrane"/>
    <property type="evidence" value="ECO:0007669"/>
    <property type="project" value="TreeGrafter"/>
</dbReference>
<dbReference type="PROSITE" id="PS50850">
    <property type="entry name" value="MFS"/>
    <property type="match status" value="1"/>
</dbReference>